<keyword evidence="3" id="KW-0540">Nuclease</keyword>
<keyword evidence="10" id="KW-1185">Reference proteome</keyword>
<evidence type="ECO:0000256" key="2">
    <source>
        <dbReference type="ARBA" id="ARBA00022649"/>
    </source>
</evidence>
<organism evidence="9 10">
    <name type="scientific">Paracoccus aerius</name>
    <dbReference type="NCBI Taxonomy" id="1915382"/>
    <lineage>
        <taxon>Bacteria</taxon>
        <taxon>Pseudomonadati</taxon>
        <taxon>Pseudomonadota</taxon>
        <taxon>Alphaproteobacteria</taxon>
        <taxon>Rhodobacterales</taxon>
        <taxon>Paracoccaceae</taxon>
        <taxon>Paracoccus</taxon>
    </lineage>
</organism>
<evidence type="ECO:0000259" key="8">
    <source>
        <dbReference type="Pfam" id="PF01850"/>
    </source>
</evidence>
<comment type="cofactor">
    <cofactor evidence="1">
        <name>Mg(2+)</name>
        <dbReference type="ChEBI" id="CHEBI:18420"/>
    </cofactor>
</comment>
<evidence type="ECO:0000256" key="4">
    <source>
        <dbReference type="ARBA" id="ARBA00022723"/>
    </source>
</evidence>
<dbReference type="Proteomes" id="UP000644749">
    <property type="component" value="Unassembled WGS sequence"/>
</dbReference>
<evidence type="ECO:0000256" key="1">
    <source>
        <dbReference type="ARBA" id="ARBA00001946"/>
    </source>
</evidence>
<dbReference type="CDD" id="cd09854">
    <property type="entry name" value="PIN_VapC-like"/>
    <property type="match status" value="1"/>
</dbReference>
<dbReference type="InterPro" id="IPR050556">
    <property type="entry name" value="Type_II_TA_system_RNase"/>
</dbReference>
<accession>A0ABS1S8U3</accession>
<dbReference type="Pfam" id="PF01850">
    <property type="entry name" value="PIN"/>
    <property type="match status" value="1"/>
</dbReference>
<dbReference type="EMBL" id="JAESHT010000018">
    <property type="protein sequence ID" value="MBL3675152.1"/>
    <property type="molecule type" value="Genomic_DNA"/>
</dbReference>
<evidence type="ECO:0000256" key="5">
    <source>
        <dbReference type="ARBA" id="ARBA00022801"/>
    </source>
</evidence>
<reference evidence="9 10" key="1">
    <citation type="submission" date="2021-01" db="EMBL/GenBank/DDBJ databases">
        <title>011410 draft genome.</title>
        <authorList>
            <person name="Lang L."/>
        </authorList>
    </citation>
    <scope>NUCLEOTIDE SEQUENCE [LARGE SCALE GENOMIC DNA]</scope>
    <source>
        <strain evidence="9 10">KCTC 42845</strain>
    </source>
</reference>
<evidence type="ECO:0000313" key="10">
    <source>
        <dbReference type="Proteomes" id="UP000644749"/>
    </source>
</evidence>
<protein>
    <submittedName>
        <fullName evidence="9">Type II toxin-antitoxin system VapC family toxin</fullName>
    </submittedName>
</protein>
<evidence type="ECO:0000256" key="7">
    <source>
        <dbReference type="ARBA" id="ARBA00038093"/>
    </source>
</evidence>
<comment type="caution">
    <text evidence="9">The sequence shown here is derived from an EMBL/GenBank/DDBJ whole genome shotgun (WGS) entry which is preliminary data.</text>
</comment>
<dbReference type="InterPro" id="IPR002716">
    <property type="entry name" value="PIN_dom"/>
</dbReference>
<dbReference type="Gene3D" id="3.40.50.1010">
    <property type="entry name" value="5'-nuclease"/>
    <property type="match status" value="1"/>
</dbReference>
<keyword evidence="6" id="KW-0460">Magnesium</keyword>
<feature type="domain" description="PIN" evidence="8">
    <location>
        <begin position="4"/>
        <end position="120"/>
    </location>
</feature>
<gene>
    <name evidence="9" type="ORF">JL111_16870</name>
</gene>
<proteinExistence type="inferred from homology"/>
<keyword evidence="4" id="KW-0479">Metal-binding</keyword>
<evidence type="ECO:0000256" key="6">
    <source>
        <dbReference type="ARBA" id="ARBA00022842"/>
    </source>
</evidence>
<evidence type="ECO:0000313" key="9">
    <source>
        <dbReference type="EMBL" id="MBL3675152.1"/>
    </source>
</evidence>
<keyword evidence="2" id="KW-1277">Toxin-antitoxin system</keyword>
<dbReference type="PANTHER" id="PTHR33653">
    <property type="entry name" value="RIBONUCLEASE VAPC2"/>
    <property type="match status" value="1"/>
</dbReference>
<dbReference type="RefSeq" id="WP_191311803.1">
    <property type="nucleotide sequence ID" value="NZ_BNCL01000016.1"/>
</dbReference>
<keyword evidence="5" id="KW-0378">Hydrolase</keyword>
<dbReference type="PANTHER" id="PTHR33653:SF1">
    <property type="entry name" value="RIBONUCLEASE VAPC2"/>
    <property type="match status" value="1"/>
</dbReference>
<evidence type="ECO:0000256" key="3">
    <source>
        <dbReference type="ARBA" id="ARBA00022722"/>
    </source>
</evidence>
<comment type="similarity">
    <text evidence="7">Belongs to the PINc/VapC protein family.</text>
</comment>
<dbReference type="SUPFAM" id="SSF88723">
    <property type="entry name" value="PIN domain-like"/>
    <property type="match status" value="1"/>
</dbReference>
<name>A0ABS1S8U3_9RHOB</name>
<sequence>MTPVLVDANILIDISTADPVWSEWSAEALMRLGRETRLVINPLIYSELSIAHSRIETLEALLPEDVFHREALPWPAAFLAGKAFLAYRRRGGLRRSPLPDFYIGAHAALRRYRLLTRDRGRYTTYFPTVEVIAPE</sequence>
<dbReference type="InterPro" id="IPR029060">
    <property type="entry name" value="PIN-like_dom_sf"/>
</dbReference>